<name>A0A2P2PQ41_RHIMU</name>
<accession>A0A2P2PQ41</accession>
<dbReference type="EMBL" id="GGEC01076340">
    <property type="protein sequence ID" value="MBX56824.1"/>
    <property type="molecule type" value="Transcribed_RNA"/>
</dbReference>
<protein>
    <submittedName>
        <fullName evidence="1">Uncharacterized protein</fullName>
    </submittedName>
</protein>
<dbReference type="AlphaFoldDB" id="A0A2P2PQ41"/>
<proteinExistence type="predicted"/>
<organism evidence="1">
    <name type="scientific">Rhizophora mucronata</name>
    <name type="common">Asiatic mangrove</name>
    <dbReference type="NCBI Taxonomy" id="61149"/>
    <lineage>
        <taxon>Eukaryota</taxon>
        <taxon>Viridiplantae</taxon>
        <taxon>Streptophyta</taxon>
        <taxon>Embryophyta</taxon>
        <taxon>Tracheophyta</taxon>
        <taxon>Spermatophyta</taxon>
        <taxon>Magnoliopsida</taxon>
        <taxon>eudicotyledons</taxon>
        <taxon>Gunneridae</taxon>
        <taxon>Pentapetalae</taxon>
        <taxon>rosids</taxon>
        <taxon>fabids</taxon>
        <taxon>Malpighiales</taxon>
        <taxon>Rhizophoraceae</taxon>
        <taxon>Rhizophora</taxon>
    </lineage>
</organism>
<sequence>MVAIYCNSCIWKNQAQTFLKKKED</sequence>
<evidence type="ECO:0000313" key="1">
    <source>
        <dbReference type="EMBL" id="MBX56824.1"/>
    </source>
</evidence>
<reference evidence="1" key="1">
    <citation type="submission" date="2018-02" db="EMBL/GenBank/DDBJ databases">
        <title>Rhizophora mucronata_Transcriptome.</title>
        <authorList>
            <person name="Meera S.P."/>
            <person name="Sreeshan A."/>
            <person name="Augustine A."/>
        </authorList>
    </citation>
    <scope>NUCLEOTIDE SEQUENCE</scope>
    <source>
        <tissue evidence="1">Leaf</tissue>
    </source>
</reference>